<dbReference type="EMBL" id="BSPD01000020">
    <property type="protein sequence ID" value="GLS24956.1"/>
    <property type="molecule type" value="Genomic_DNA"/>
</dbReference>
<dbReference type="Gene3D" id="3.40.190.10">
    <property type="entry name" value="Periplasmic binding protein-like II"/>
    <property type="match status" value="2"/>
</dbReference>
<dbReference type="AlphaFoldDB" id="A0AA37T738"/>
<accession>A0AA37T738</accession>
<comment type="caution">
    <text evidence="2">The sequence shown here is derived from an EMBL/GenBank/DDBJ whole genome shotgun (WGS) entry which is preliminary data.</text>
</comment>
<dbReference type="SUPFAM" id="SSF53850">
    <property type="entry name" value="Periplasmic binding protein-like II"/>
    <property type="match status" value="1"/>
</dbReference>
<gene>
    <name evidence="2" type="ORF">GCM10007877_06700</name>
</gene>
<proteinExistence type="inferred from homology"/>
<dbReference type="Proteomes" id="UP001156870">
    <property type="component" value="Unassembled WGS sequence"/>
</dbReference>
<keyword evidence="3" id="KW-1185">Reference proteome</keyword>
<dbReference type="PANTHER" id="PTHR35936">
    <property type="entry name" value="MEMBRANE-BOUND LYTIC MUREIN TRANSGLYCOSYLASE F"/>
    <property type="match status" value="1"/>
</dbReference>
<evidence type="ECO:0008006" key="4">
    <source>
        <dbReference type="Google" id="ProtNLM"/>
    </source>
</evidence>
<dbReference type="PANTHER" id="PTHR35936:SF19">
    <property type="entry name" value="AMINO-ACID-BINDING PROTEIN YXEM-RELATED"/>
    <property type="match status" value="1"/>
</dbReference>
<protein>
    <recommendedName>
        <fullName evidence="4">Transporter substrate-binding domain-containing protein</fullName>
    </recommendedName>
</protein>
<evidence type="ECO:0000313" key="3">
    <source>
        <dbReference type="Proteomes" id="UP001156870"/>
    </source>
</evidence>
<evidence type="ECO:0000313" key="2">
    <source>
        <dbReference type="EMBL" id="GLS24956.1"/>
    </source>
</evidence>
<comment type="similarity">
    <text evidence="1">Belongs to the bacterial solute-binding protein 3 family.</text>
</comment>
<sequence>MVYRFDALLVGALFYFLSGLWSASVVSASTHSDSSSLSSSHKQELQVHTSAVAPWGYLDKSGRNKGILTDFMSELCNRAAIPCHQMIAPYPRVIQSVSTGYADAAILFVSDSVAERARLLGIVADVRTVMVGLPNAEKIHSLDDLKGKRVGVIRASYYGDEFDQRDDFQKIPLNSIDHGLYMLIGKRIDVIVSVEQTVFYGMRSLGMDVRHFRVLGEVSVVQAGLYISKASHHNLHGERLRHALLEMKAANEVERFFVHHENWVSKEGMKAVEFSPLGVAATTSQ</sequence>
<organism evidence="2 3">
    <name type="scientific">Marinibactrum halimedae</name>
    <dbReference type="NCBI Taxonomy" id="1444977"/>
    <lineage>
        <taxon>Bacteria</taxon>
        <taxon>Pseudomonadati</taxon>
        <taxon>Pseudomonadota</taxon>
        <taxon>Gammaproteobacteria</taxon>
        <taxon>Cellvibrionales</taxon>
        <taxon>Cellvibrionaceae</taxon>
        <taxon>Marinibactrum</taxon>
    </lineage>
</organism>
<dbReference type="RefSeq" id="WP_232592229.1">
    <property type="nucleotide sequence ID" value="NZ_BSPD01000020.1"/>
</dbReference>
<name>A0AA37T738_9GAMM</name>
<evidence type="ECO:0000256" key="1">
    <source>
        <dbReference type="ARBA" id="ARBA00010333"/>
    </source>
</evidence>
<reference evidence="2 3" key="1">
    <citation type="journal article" date="2014" name="Int. J. Syst. Evol. Microbiol.">
        <title>Complete genome sequence of Corynebacterium casei LMG S-19264T (=DSM 44701T), isolated from a smear-ripened cheese.</title>
        <authorList>
            <consortium name="US DOE Joint Genome Institute (JGI-PGF)"/>
            <person name="Walter F."/>
            <person name="Albersmeier A."/>
            <person name="Kalinowski J."/>
            <person name="Ruckert C."/>
        </authorList>
    </citation>
    <scope>NUCLEOTIDE SEQUENCE [LARGE SCALE GENOMIC DNA]</scope>
    <source>
        <strain evidence="2 3">NBRC 110095</strain>
    </source>
</reference>